<dbReference type="OMA" id="IPGWCYY"/>
<dbReference type="AlphaFoldDB" id="A0A1D9Q1T1"/>
<dbReference type="EMBL" id="CP017817">
    <property type="protein sequence ID" value="APA08866.1"/>
    <property type="molecule type" value="Genomic_DNA"/>
</dbReference>
<dbReference type="KEGG" id="ssl:SS1G_02677"/>
<dbReference type="RefSeq" id="XP_001596457.1">
    <property type="nucleotide sequence ID" value="XM_001596407.1"/>
</dbReference>
<sequence length="404" mass="47214">MGNVKSKPSWNPPIDGYAKLAQETYPQDDPETALRKYVVENWIYRVKFTHSARYFITHDYHNFRPKDGCMSKFEVIMDAQRQLFLNKPQSSLCLQEIDRTTAAMKSARRVHKNQSEDQWNVPRDHKTYFSKFPREIHVNIFRHALLPFASCLICPKLVTSNWKNNYSETHHTSCATIPGQGLVYDGDSSRCEMPWYLAYFDNSLVSFMRRTLHDKQGPYIELRRILRPQVDATLLHTCQTFYEIGSRLLYGMNILTFYMASDTTFNNPPSWIGGNSYRPDPSKIGITKESTPKAIQQLRDKAIITAIPGWCYYDPFIRFLYHIRPRNSASFDRYEGHDGIRSDKSQKEFDRIFKEFLENEIRELKTVRVLTLVAATGGRKQVNMHIAKETLLWSHDRAAAWARE</sequence>
<evidence type="ECO:0000313" key="1">
    <source>
        <dbReference type="EMBL" id="APA08866.1"/>
    </source>
</evidence>
<proteinExistence type="predicted"/>
<protein>
    <submittedName>
        <fullName evidence="1">Uncharacterized protein</fullName>
    </submittedName>
</protein>
<gene>
    <name evidence="1" type="ORF">sscle_04g036360</name>
</gene>
<evidence type="ECO:0000313" key="2">
    <source>
        <dbReference type="Proteomes" id="UP000177798"/>
    </source>
</evidence>
<accession>A0A1D9Q1T1</accession>
<reference evidence="2" key="1">
    <citation type="journal article" date="2017" name="Genome Biol. Evol.">
        <title>The complete genome sequence of the phytopathogenic fungus Sclerotinia sclerotiorum reveals insights into the genome architecture of broad host range pathogens.</title>
        <authorList>
            <person name="Derbyshire M."/>
            <person name="Denton-Giles M."/>
            <person name="Hegedus D."/>
            <person name="Seifbarghy S."/>
            <person name="Rollins J."/>
            <person name="van Kan J."/>
            <person name="Seidl M.F."/>
            <person name="Faino L."/>
            <person name="Mbengue M."/>
            <person name="Navaud O."/>
            <person name="Raffaele S."/>
            <person name="Hammond-Kosack K."/>
            <person name="Heard S."/>
            <person name="Oliver R."/>
        </authorList>
    </citation>
    <scope>NUCLEOTIDE SEQUENCE [LARGE SCALE GENOMIC DNA]</scope>
    <source>
        <strain evidence="2">ATCC 18683 / 1980 / Ss-1</strain>
    </source>
</reference>
<dbReference type="Proteomes" id="UP000177798">
    <property type="component" value="Chromosome 4"/>
</dbReference>
<dbReference type="VEuPathDB" id="FungiDB:sscle_04g036360"/>
<dbReference type="OrthoDB" id="3505248at2759"/>
<name>A0A1D9Q1T1_SCLS1</name>
<organism evidence="1 2">
    <name type="scientific">Sclerotinia sclerotiorum (strain ATCC 18683 / 1980 / Ss-1)</name>
    <name type="common">White mold</name>
    <name type="synonym">Whetzelinia sclerotiorum</name>
    <dbReference type="NCBI Taxonomy" id="665079"/>
    <lineage>
        <taxon>Eukaryota</taxon>
        <taxon>Fungi</taxon>
        <taxon>Dikarya</taxon>
        <taxon>Ascomycota</taxon>
        <taxon>Pezizomycotina</taxon>
        <taxon>Leotiomycetes</taxon>
        <taxon>Helotiales</taxon>
        <taxon>Sclerotiniaceae</taxon>
        <taxon>Sclerotinia</taxon>
    </lineage>
</organism>